<accession>A0A366JPP8</accession>
<organism evidence="2 3">
    <name type="scientific">Cytobacillus firmus</name>
    <name type="common">Bacillus firmus</name>
    <dbReference type="NCBI Taxonomy" id="1399"/>
    <lineage>
        <taxon>Bacteria</taxon>
        <taxon>Bacillati</taxon>
        <taxon>Bacillota</taxon>
        <taxon>Bacilli</taxon>
        <taxon>Bacillales</taxon>
        <taxon>Bacillaceae</taxon>
        <taxon>Cytobacillus</taxon>
    </lineage>
</organism>
<dbReference type="OrthoDB" id="2735472at2"/>
<dbReference type="EMBL" id="QNSF01000010">
    <property type="protein sequence ID" value="RBP90068.1"/>
    <property type="molecule type" value="Genomic_DNA"/>
</dbReference>
<keyword evidence="1" id="KW-0472">Membrane</keyword>
<dbReference type="AlphaFoldDB" id="A0A366JPP8"/>
<feature type="transmembrane region" description="Helical" evidence="1">
    <location>
        <begin position="101"/>
        <end position="122"/>
    </location>
</feature>
<evidence type="ECO:0000313" key="2">
    <source>
        <dbReference type="EMBL" id="RBP90068.1"/>
    </source>
</evidence>
<reference evidence="2 3" key="1">
    <citation type="submission" date="2018-06" db="EMBL/GenBank/DDBJ databases">
        <title>Freshwater and sediment microbial communities from various areas in North America, analyzing microbe dynamics in response to fracking.</title>
        <authorList>
            <person name="Lamendella R."/>
        </authorList>
    </citation>
    <scope>NUCLEOTIDE SEQUENCE [LARGE SCALE GENOMIC DNA]</scope>
    <source>
        <strain evidence="2 3">14_TX</strain>
    </source>
</reference>
<feature type="transmembrane region" description="Helical" evidence="1">
    <location>
        <begin position="73"/>
        <end position="95"/>
    </location>
</feature>
<feature type="transmembrane region" description="Helical" evidence="1">
    <location>
        <begin position="12"/>
        <end position="29"/>
    </location>
</feature>
<name>A0A366JPP8_CYTFI</name>
<dbReference type="Proteomes" id="UP000252731">
    <property type="component" value="Unassembled WGS sequence"/>
</dbReference>
<evidence type="ECO:0000256" key="1">
    <source>
        <dbReference type="SAM" id="Phobius"/>
    </source>
</evidence>
<dbReference type="RefSeq" id="WP_113884243.1">
    <property type="nucleotide sequence ID" value="NZ_QNSF01000010.1"/>
</dbReference>
<proteinExistence type="predicted"/>
<keyword evidence="1" id="KW-1133">Transmembrane helix</keyword>
<dbReference type="InterPro" id="IPR021560">
    <property type="entry name" value="DUF3021"/>
</dbReference>
<comment type="caution">
    <text evidence="2">The sequence shown here is derived from an EMBL/GenBank/DDBJ whole genome shotgun (WGS) entry which is preliminary data.</text>
</comment>
<keyword evidence="3" id="KW-1185">Reference proteome</keyword>
<gene>
    <name evidence="2" type="ORF">DFO70_110174</name>
</gene>
<protein>
    <submittedName>
        <fullName evidence="2">DUF3021 family protein</fullName>
    </submittedName>
</protein>
<sequence>MRKFLYRSMIGIFFGGFISTAATIALIYFGGQSALDGQKFIINAFGFILSGWLFTVTPLYFEIRSLRLPMQTALHYLTVTIVYFTLGLWIGWIPIGVKNFFIYLAISLLVYALCWICFYLYFKNESKKLNKDLECLE</sequence>
<keyword evidence="1" id="KW-0812">Transmembrane</keyword>
<feature type="transmembrane region" description="Helical" evidence="1">
    <location>
        <begin position="41"/>
        <end position="61"/>
    </location>
</feature>
<evidence type="ECO:0000313" key="3">
    <source>
        <dbReference type="Proteomes" id="UP000252731"/>
    </source>
</evidence>
<dbReference type="Pfam" id="PF11457">
    <property type="entry name" value="DUF3021"/>
    <property type="match status" value="1"/>
</dbReference>